<feature type="chain" id="PRO_5047117180" evidence="1">
    <location>
        <begin position="21"/>
        <end position="142"/>
    </location>
</feature>
<dbReference type="Proteomes" id="UP001324993">
    <property type="component" value="Chromosome"/>
</dbReference>
<keyword evidence="1" id="KW-0732">Signal</keyword>
<sequence>MKSILLITGAALASTVSSQAATIVFTGANAFEAAVDVGTLGIITEPAQDATVTSLSYTVSGLTIDADGVNNDTVTFTIAISPVGAGPITWDTNDNGIREFDYNTGTFNSNSEGIAFGTISVSGTSSGGRVTCWVVPCIRKLP</sequence>
<protein>
    <submittedName>
        <fullName evidence="2">Uncharacterized protein</fullName>
    </submittedName>
</protein>
<evidence type="ECO:0000313" key="2">
    <source>
        <dbReference type="EMBL" id="WPJ95682.1"/>
    </source>
</evidence>
<dbReference type="RefSeq" id="WP_319832560.1">
    <property type="nucleotide sequence ID" value="NZ_CP138858.1"/>
</dbReference>
<proteinExistence type="predicted"/>
<feature type="signal peptide" evidence="1">
    <location>
        <begin position="1"/>
        <end position="20"/>
    </location>
</feature>
<reference evidence="2 3" key="1">
    <citation type="submission" date="2023-11" db="EMBL/GenBank/DDBJ databases">
        <title>Coraliomargarita sp. nov., isolated from marine algae.</title>
        <authorList>
            <person name="Lee J.K."/>
            <person name="Baek J.H."/>
            <person name="Kim J.M."/>
            <person name="Choi D.G."/>
            <person name="Jeon C.O."/>
        </authorList>
    </citation>
    <scope>NUCLEOTIDE SEQUENCE [LARGE SCALE GENOMIC DNA]</scope>
    <source>
        <strain evidence="2 3">J2-16</strain>
    </source>
</reference>
<evidence type="ECO:0000256" key="1">
    <source>
        <dbReference type="SAM" id="SignalP"/>
    </source>
</evidence>
<name>A0ABZ0RJH0_9BACT</name>
<evidence type="ECO:0000313" key="3">
    <source>
        <dbReference type="Proteomes" id="UP001324993"/>
    </source>
</evidence>
<gene>
    <name evidence="2" type="ORF">SH580_19880</name>
</gene>
<organism evidence="2 3">
    <name type="scientific">Coraliomargarita algicola</name>
    <dbReference type="NCBI Taxonomy" id="3092156"/>
    <lineage>
        <taxon>Bacteria</taxon>
        <taxon>Pseudomonadati</taxon>
        <taxon>Verrucomicrobiota</taxon>
        <taxon>Opitutia</taxon>
        <taxon>Puniceicoccales</taxon>
        <taxon>Coraliomargaritaceae</taxon>
        <taxon>Coraliomargarita</taxon>
    </lineage>
</organism>
<dbReference type="EMBL" id="CP138858">
    <property type="protein sequence ID" value="WPJ95682.1"/>
    <property type="molecule type" value="Genomic_DNA"/>
</dbReference>
<keyword evidence="3" id="KW-1185">Reference proteome</keyword>
<accession>A0ABZ0RJH0</accession>